<gene>
    <name evidence="7" type="ORF">ACI2L5_12910</name>
</gene>
<dbReference type="GO" id="GO:0016746">
    <property type="term" value="F:acyltransferase activity"/>
    <property type="evidence" value="ECO:0007669"/>
    <property type="project" value="UniProtKB-KW"/>
</dbReference>
<evidence type="ECO:0000313" key="7">
    <source>
        <dbReference type="EMBL" id="MFK4265830.1"/>
    </source>
</evidence>
<evidence type="ECO:0000256" key="4">
    <source>
        <dbReference type="ARBA" id="ARBA00023098"/>
    </source>
</evidence>
<accession>A0ABW8LLD3</accession>
<proteinExistence type="predicted"/>
<keyword evidence="2" id="KW-0444">Lipid biosynthesis</keyword>
<dbReference type="Pfam" id="PF01553">
    <property type="entry name" value="Acyltransferase"/>
    <property type="match status" value="1"/>
</dbReference>
<evidence type="ECO:0000256" key="1">
    <source>
        <dbReference type="ARBA" id="ARBA00005189"/>
    </source>
</evidence>
<dbReference type="InterPro" id="IPR002123">
    <property type="entry name" value="Plipid/glycerol_acylTrfase"/>
</dbReference>
<protein>
    <submittedName>
        <fullName evidence="7">Lysophospholipid acyltransferase family protein</fullName>
    </submittedName>
</protein>
<organism evidence="7 8">
    <name type="scientific">Streptomyces milbemycinicus</name>
    <dbReference type="NCBI Taxonomy" id="476552"/>
    <lineage>
        <taxon>Bacteria</taxon>
        <taxon>Bacillati</taxon>
        <taxon>Actinomycetota</taxon>
        <taxon>Actinomycetes</taxon>
        <taxon>Kitasatosporales</taxon>
        <taxon>Streptomycetaceae</taxon>
        <taxon>Streptomyces</taxon>
    </lineage>
</organism>
<keyword evidence="8" id="KW-1185">Reference proteome</keyword>
<dbReference type="RefSeq" id="WP_358640596.1">
    <property type="nucleotide sequence ID" value="NZ_JBFAEV010000017.1"/>
</dbReference>
<dbReference type="SUPFAM" id="SSF69593">
    <property type="entry name" value="Glycerol-3-phosphate (1)-acyltransferase"/>
    <property type="match status" value="1"/>
</dbReference>
<comment type="caution">
    <text evidence="7">The sequence shown here is derived from an EMBL/GenBank/DDBJ whole genome shotgun (WGS) entry which is preliminary data.</text>
</comment>
<keyword evidence="5 7" id="KW-0012">Acyltransferase</keyword>
<feature type="domain" description="Phospholipid/glycerol acyltransferase" evidence="6">
    <location>
        <begin position="70"/>
        <end position="182"/>
    </location>
</feature>
<evidence type="ECO:0000256" key="3">
    <source>
        <dbReference type="ARBA" id="ARBA00022679"/>
    </source>
</evidence>
<dbReference type="SMART" id="SM00563">
    <property type="entry name" value="PlsC"/>
    <property type="match status" value="1"/>
</dbReference>
<dbReference type="PANTHER" id="PTHR10434">
    <property type="entry name" value="1-ACYL-SN-GLYCEROL-3-PHOSPHATE ACYLTRANSFERASE"/>
    <property type="match status" value="1"/>
</dbReference>
<evidence type="ECO:0000313" key="8">
    <source>
        <dbReference type="Proteomes" id="UP001620295"/>
    </source>
</evidence>
<dbReference type="Proteomes" id="UP001620295">
    <property type="component" value="Unassembled WGS sequence"/>
</dbReference>
<keyword evidence="3" id="KW-0808">Transferase</keyword>
<comment type="pathway">
    <text evidence="1">Lipid metabolism.</text>
</comment>
<dbReference type="EMBL" id="JBJDQH010000004">
    <property type="protein sequence ID" value="MFK4265830.1"/>
    <property type="molecule type" value="Genomic_DNA"/>
</dbReference>
<dbReference type="PANTHER" id="PTHR10434:SF64">
    <property type="entry name" value="1-ACYL-SN-GLYCEROL-3-PHOSPHATE ACYLTRANSFERASE-RELATED"/>
    <property type="match status" value="1"/>
</dbReference>
<evidence type="ECO:0000256" key="5">
    <source>
        <dbReference type="ARBA" id="ARBA00023315"/>
    </source>
</evidence>
<reference evidence="7 8" key="1">
    <citation type="submission" date="2024-11" db="EMBL/GenBank/DDBJ databases">
        <title>The Natural Products Discovery Center: Release of the First 8490 Sequenced Strains for Exploring Actinobacteria Biosynthetic Diversity.</title>
        <authorList>
            <person name="Kalkreuter E."/>
            <person name="Kautsar S.A."/>
            <person name="Yang D."/>
            <person name="Bader C.D."/>
            <person name="Teijaro C.N."/>
            <person name="Fluegel L."/>
            <person name="Davis C.M."/>
            <person name="Simpson J.R."/>
            <person name="Lauterbach L."/>
            <person name="Steele A.D."/>
            <person name="Gui C."/>
            <person name="Meng S."/>
            <person name="Li G."/>
            <person name="Viehrig K."/>
            <person name="Ye F."/>
            <person name="Su P."/>
            <person name="Kiefer A.F."/>
            <person name="Nichols A."/>
            <person name="Cepeda A.J."/>
            <person name="Yan W."/>
            <person name="Fan B."/>
            <person name="Jiang Y."/>
            <person name="Adhikari A."/>
            <person name="Zheng C.-J."/>
            <person name="Schuster L."/>
            <person name="Cowan T.M."/>
            <person name="Smanski M.J."/>
            <person name="Chevrette M.G."/>
            <person name="De Carvalho L.P.S."/>
            <person name="Shen B."/>
        </authorList>
    </citation>
    <scope>NUCLEOTIDE SEQUENCE [LARGE SCALE GENOMIC DNA]</scope>
    <source>
        <strain evidence="7 8">NPDC020863</strain>
    </source>
</reference>
<keyword evidence="4" id="KW-0443">Lipid metabolism</keyword>
<name>A0ABW8LLD3_9ACTN</name>
<dbReference type="CDD" id="cd07989">
    <property type="entry name" value="LPLAT_AGPAT-like"/>
    <property type="match status" value="1"/>
</dbReference>
<sequence length="251" mass="26290">MAHAAARVPASRMAGRAASFARVAAGALLRGKRLAEPGTLRARAAAMLDALDIRLEVHGGPLSVPGRTGTLVVANHISWLDIISLLAVEPVTMLAKREVGEWPVAGSLVRRAGTLFIDRSTLRGLPDTVAMVSGQLRSGRSVMVFPQGVTWCAGTGGNFRRATFQAAIDAGAPIRPVTLDYLQHGAPTTVAAFVGEDDFGSSVRRILRATGLTVRMRIHQPLPALPGVDDRRSLAAQAQAAVCGAELSAHG</sequence>
<evidence type="ECO:0000256" key="2">
    <source>
        <dbReference type="ARBA" id="ARBA00022516"/>
    </source>
</evidence>
<evidence type="ECO:0000259" key="6">
    <source>
        <dbReference type="SMART" id="SM00563"/>
    </source>
</evidence>